<dbReference type="SUPFAM" id="SSF53822">
    <property type="entry name" value="Periplasmic binding protein-like I"/>
    <property type="match status" value="1"/>
</dbReference>
<dbReference type="PANTHER" id="PTHR30483">
    <property type="entry name" value="LEUCINE-SPECIFIC-BINDING PROTEIN"/>
    <property type="match status" value="1"/>
</dbReference>
<dbReference type="InterPro" id="IPR028082">
    <property type="entry name" value="Peripla_BP_I"/>
</dbReference>
<dbReference type="RefSeq" id="WP_272778400.1">
    <property type="nucleotide sequence ID" value="NZ_JAQQLI010000029.1"/>
</dbReference>
<evidence type="ECO:0000256" key="3">
    <source>
        <dbReference type="ARBA" id="ARBA00022970"/>
    </source>
</evidence>
<keyword evidence="3" id="KW-0029">Amino-acid transport</keyword>
<name>A0ABT5JD11_RHOTP</name>
<proteinExistence type="inferred from homology"/>
<dbReference type="Pfam" id="PF13458">
    <property type="entry name" value="Peripla_BP_6"/>
    <property type="match status" value="1"/>
</dbReference>
<organism evidence="6 7">
    <name type="scientific">Rhodoplanes tepidamans</name>
    <name type="common">Rhodoplanes cryptolactis</name>
    <dbReference type="NCBI Taxonomy" id="200616"/>
    <lineage>
        <taxon>Bacteria</taxon>
        <taxon>Pseudomonadati</taxon>
        <taxon>Pseudomonadota</taxon>
        <taxon>Alphaproteobacteria</taxon>
        <taxon>Hyphomicrobiales</taxon>
        <taxon>Nitrobacteraceae</taxon>
        <taxon>Rhodoplanes</taxon>
    </lineage>
</organism>
<reference evidence="6" key="2">
    <citation type="submission" date="2023-02" db="EMBL/GenBank/DDBJ databases">
        <authorList>
            <person name="Rayyan A."/>
            <person name="Meyer T."/>
            <person name="Kyndt J.A."/>
        </authorList>
    </citation>
    <scope>NUCLEOTIDE SEQUENCE</scope>
    <source>
        <strain evidence="6">DSM 9987</strain>
    </source>
</reference>
<evidence type="ECO:0000256" key="1">
    <source>
        <dbReference type="ARBA" id="ARBA00010062"/>
    </source>
</evidence>
<evidence type="ECO:0000313" key="6">
    <source>
        <dbReference type="EMBL" id="MDC7787561.1"/>
    </source>
</evidence>
<dbReference type="CDD" id="cd19989">
    <property type="entry name" value="PBP1_SBP-like"/>
    <property type="match status" value="1"/>
</dbReference>
<dbReference type="Proteomes" id="UP001165652">
    <property type="component" value="Unassembled WGS sequence"/>
</dbReference>
<gene>
    <name evidence="6" type="ORF">PQJ73_17875</name>
</gene>
<dbReference type="NCBIfam" id="TIGR01409">
    <property type="entry name" value="TAT_signal_seq"/>
    <property type="match status" value="1"/>
</dbReference>
<comment type="caution">
    <text evidence="6">The sequence shown here is derived from an EMBL/GenBank/DDBJ whole genome shotgun (WGS) entry which is preliminary data.</text>
</comment>
<feature type="domain" description="Leucine-binding protein" evidence="5">
    <location>
        <begin position="60"/>
        <end position="417"/>
    </location>
</feature>
<feature type="region of interest" description="Disordered" evidence="4">
    <location>
        <begin position="1"/>
        <end position="22"/>
    </location>
</feature>
<keyword evidence="3" id="KW-0813">Transport</keyword>
<dbReference type="InterPro" id="IPR028081">
    <property type="entry name" value="Leu-bd"/>
</dbReference>
<dbReference type="InterPro" id="IPR051010">
    <property type="entry name" value="BCAA_transport"/>
</dbReference>
<reference evidence="6" key="1">
    <citation type="journal article" date="2023" name="Microbiol Resour">
        <title>Genome Sequences of Rhodoplanes serenus and Two Thermotolerant Strains, Rhodoplanes tepidamans and 'Rhodoplanes cryptolactis,' Further Refine the Genus.</title>
        <authorList>
            <person name="Rayyan A.A."/>
            <person name="Kyndt J.A."/>
        </authorList>
    </citation>
    <scope>NUCLEOTIDE SEQUENCE</scope>
    <source>
        <strain evidence="6">DSM 9987</strain>
    </source>
</reference>
<dbReference type="PROSITE" id="PS51318">
    <property type="entry name" value="TAT"/>
    <property type="match status" value="1"/>
</dbReference>
<protein>
    <submittedName>
        <fullName evidence="6">ABC transporter substrate-binding protein</fullName>
    </submittedName>
</protein>
<dbReference type="InterPro" id="IPR019546">
    <property type="entry name" value="TAT_signal_bac_arc"/>
</dbReference>
<dbReference type="Gene3D" id="3.40.50.2300">
    <property type="match status" value="2"/>
</dbReference>
<evidence type="ECO:0000256" key="4">
    <source>
        <dbReference type="SAM" id="MobiDB-lite"/>
    </source>
</evidence>
<dbReference type="InterPro" id="IPR006311">
    <property type="entry name" value="TAT_signal"/>
</dbReference>
<keyword evidence="2" id="KW-0732">Signal</keyword>
<feature type="compositionally biased region" description="Basic and acidic residues" evidence="4">
    <location>
        <begin position="1"/>
        <end position="11"/>
    </location>
</feature>
<evidence type="ECO:0000313" key="7">
    <source>
        <dbReference type="Proteomes" id="UP001165652"/>
    </source>
</evidence>
<sequence length="446" mass="48277">MTTERRPDRATSADVATGSDAAHPSRRSFLQTALAGGALAGTAYVALGRDMSAFAQAGGPIVIGQHCELTGGFASWGYWHNKCGAAAVKLINEMGGIAGRKVELVTEDTESNPATGTRKLRSLIQRNGASFVVGSVHSGVMLAAIPVATELKTVYFSSGEATEATGEKGTRYSFRTGTDTYGLAAAGAPWAFKNLGKRWTIISPDYAWGHSHYKEHKAVVEKLGGHVNDPIFVPLDAKDLVPYLTKIPQDTEVLFSVFFGALSVAFYTQAKSMGLEKTMRMYSVSGTIEAIAPADLKGAAEGVYIVENFPRMAKYKDDGFHRDYLKAIGTDDVHGRETGSERVNAKSHSWQNWENMFALKQAIEASGWKTKKDDKGVIEALEGMQMANALGHPQGAKTLRKEDHSGIIDCYISRVENDELQVKTKVAKEDLAAMMPVRFDLSKQAV</sequence>
<dbReference type="EMBL" id="JAQQLI010000029">
    <property type="protein sequence ID" value="MDC7787561.1"/>
    <property type="molecule type" value="Genomic_DNA"/>
</dbReference>
<dbReference type="PANTHER" id="PTHR30483:SF6">
    <property type="entry name" value="PERIPLASMIC BINDING PROTEIN OF ABC TRANSPORTER FOR NATURAL AMINO ACIDS"/>
    <property type="match status" value="1"/>
</dbReference>
<evidence type="ECO:0000259" key="5">
    <source>
        <dbReference type="Pfam" id="PF13458"/>
    </source>
</evidence>
<keyword evidence="7" id="KW-1185">Reference proteome</keyword>
<accession>A0ABT5JD11</accession>
<comment type="similarity">
    <text evidence="1">Belongs to the leucine-binding protein family.</text>
</comment>
<evidence type="ECO:0000256" key="2">
    <source>
        <dbReference type="ARBA" id="ARBA00022729"/>
    </source>
</evidence>